<dbReference type="Proteomes" id="UP001301958">
    <property type="component" value="Unassembled WGS sequence"/>
</dbReference>
<accession>A0AAN7BJK8</accession>
<dbReference type="InterPro" id="IPR002347">
    <property type="entry name" value="SDR_fam"/>
</dbReference>
<dbReference type="InterPro" id="IPR036291">
    <property type="entry name" value="NAD(P)-bd_dom_sf"/>
</dbReference>
<dbReference type="SUPFAM" id="SSF51735">
    <property type="entry name" value="NAD(P)-binding Rossmann-fold domains"/>
    <property type="match status" value="1"/>
</dbReference>
<organism evidence="3 4">
    <name type="scientific">Podospora fimiseda</name>
    <dbReference type="NCBI Taxonomy" id="252190"/>
    <lineage>
        <taxon>Eukaryota</taxon>
        <taxon>Fungi</taxon>
        <taxon>Dikarya</taxon>
        <taxon>Ascomycota</taxon>
        <taxon>Pezizomycotina</taxon>
        <taxon>Sordariomycetes</taxon>
        <taxon>Sordariomycetidae</taxon>
        <taxon>Sordariales</taxon>
        <taxon>Podosporaceae</taxon>
        <taxon>Podospora</taxon>
    </lineage>
</organism>
<dbReference type="PANTHER" id="PTHR42901:SF1">
    <property type="entry name" value="ALCOHOL DEHYDROGENASE"/>
    <property type="match status" value="1"/>
</dbReference>
<dbReference type="GO" id="GO:0016491">
    <property type="term" value="F:oxidoreductase activity"/>
    <property type="evidence" value="ECO:0007669"/>
    <property type="project" value="UniProtKB-KW"/>
</dbReference>
<comment type="similarity">
    <text evidence="1">Belongs to the short-chain dehydrogenases/reductases (SDR) family.</text>
</comment>
<proteinExistence type="inferred from homology"/>
<evidence type="ECO:0000313" key="4">
    <source>
        <dbReference type="Proteomes" id="UP001301958"/>
    </source>
</evidence>
<keyword evidence="2" id="KW-0560">Oxidoreductase</keyword>
<reference evidence="3" key="1">
    <citation type="journal article" date="2023" name="Mol. Phylogenet. Evol.">
        <title>Genome-scale phylogeny and comparative genomics of the fungal order Sordariales.</title>
        <authorList>
            <person name="Hensen N."/>
            <person name="Bonometti L."/>
            <person name="Westerberg I."/>
            <person name="Brannstrom I.O."/>
            <person name="Guillou S."/>
            <person name="Cros-Aarteil S."/>
            <person name="Calhoun S."/>
            <person name="Haridas S."/>
            <person name="Kuo A."/>
            <person name="Mondo S."/>
            <person name="Pangilinan J."/>
            <person name="Riley R."/>
            <person name="LaButti K."/>
            <person name="Andreopoulos B."/>
            <person name="Lipzen A."/>
            <person name="Chen C."/>
            <person name="Yan M."/>
            <person name="Daum C."/>
            <person name="Ng V."/>
            <person name="Clum A."/>
            <person name="Steindorff A."/>
            <person name="Ohm R.A."/>
            <person name="Martin F."/>
            <person name="Silar P."/>
            <person name="Natvig D.O."/>
            <person name="Lalanne C."/>
            <person name="Gautier V."/>
            <person name="Ament-Velasquez S.L."/>
            <person name="Kruys A."/>
            <person name="Hutchinson M.I."/>
            <person name="Powell A.J."/>
            <person name="Barry K."/>
            <person name="Miller A.N."/>
            <person name="Grigoriev I.V."/>
            <person name="Debuchy R."/>
            <person name="Gladieux P."/>
            <person name="Hiltunen Thoren M."/>
            <person name="Johannesson H."/>
        </authorList>
    </citation>
    <scope>NUCLEOTIDE SEQUENCE</scope>
    <source>
        <strain evidence="3">CBS 990.96</strain>
    </source>
</reference>
<name>A0AAN7BJK8_9PEZI</name>
<dbReference type="Pfam" id="PF00106">
    <property type="entry name" value="adh_short"/>
    <property type="match status" value="1"/>
</dbReference>
<sequence length="315" mass="34498">MPLPGISLKFPDIKTIHRRPYPAISPLKPENSQAGRTVLITGGAGGIGFAEAKAFIQAGAAHVIVTSRREGFLKDGVARLEAEAQTLGGKTKISGYASDAGSIEEAKKLWNGFKESGIDIDVLVLNATVGGVSGPLINHDVEQIWKVYEINVLALLSYTKLFHEQLDKTKKKFIVFITTDMAHNLNISGEGTLSSYALTKNAGQVLMQQIAQDMDPDHVQITSVHPGYVFTEGAEKLGVTDDMLEWDDVELPAQTVVWAATDDAKRFHGRYLAAWWDVDELKGSEIGKKLDEDWHFLRVGVKGIDTIYRTPVPSK</sequence>
<dbReference type="CDD" id="cd05233">
    <property type="entry name" value="SDR_c"/>
    <property type="match status" value="1"/>
</dbReference>
<comment type="caution">
    <text evidence="3">The sequence shown here is derived from an EMBL/GenBank/DDBJ whole genome shotgun (WGS) entry which is preliminary data.</text>
</comment>
<dbReference type="EMBL" id="MU865391">
    <property type="protein sequence ID" value="KAK4224470.1"/>
    <property type="molecule type" value="Genomic_DNA"/>
</dbReference>
<evidence type="ECO:0000256" key="1">
    <source>
        <dbReference type="ARBA" id="ARBA00006484"/>
    </source>
</evidence>
<gene>
    <name evidence="3" type="ORF">QBC38DRAFT_458237</name>
</gene>
<reference evidence="3" key="2">
    <citation type="submission" date="2023-05" db="EMBL/GenBank/DDBJ databases">
        <authorList>
            <consortium name="Lawrence Berkeley National Laboratory"/>
            <person name="Steindorff A."/>
            <person name="Hensen N."/>
            <person name="Bonometti L."/>
            <person name="Westerberg I."/>
            <person name="Brannstrom I.O."/>
            <person name="Guillou S."/>
            <person name="Cros-Aarteil S."/>
            <person name="Calhoun S."/>
            <person name="Haridas S."/>
            <person name="Kuo A."/>
            <person name="Mondo S."/>
            <person name="Pangilinan J."/>
            <person name="Riley R."/>
            <person name="Labutti K."/>
            <person name="Andreopoulos B."/>
            <person name="Lipzen A."/>
            <person name="Chen C."/>
            <person name="Yanf M."/>
            <person name="Daum C."/>
            <person name="Ng V."/>
            <person name="Clum A."/>
            <person name="Ohm R."/>
            <person name="Martin F."/>
            <person name="Silar P."/>
            <person name="Natvig D."/>
            <person name="Lalanne C."/>
            <person name="Gautier V."/>
            <person name="Ament-Velasquez S.L."/>
            <person name="Kruys A."/>
            <person name="Hutchinson M.I."/>
            <person name="Powell A.J."/>
            <person name="Barry K."/>
            <person name="Miller A.N."/>
            <person name="Grigoriev I.V."/>
            <person name="Debuchy R."/>
            <person name="Gladieux P."/>
            <person name="Thoren M.H."/>
            <person name="Johannesson H."/>
        </authorList>
    </citation>
    <scope>NUCLEOTIDE SEQUENCE</scope>
    <source>
        <strain evidence="3">CBS 990.96</strain>
    </source>
</reference>
<dbReference type="PANTHER" id="PTHR42901">
    <property type="entry name" value="ALCOHOL DEHYDROGENASE"/>
    <property type="match status" value="1"/>
</dbReference>
<dbReference type="PRINTS" id="PR00081">
    <property type="entry name" value="GDHRDH"/>
</dbReference>
<keyword evidence="4" id="KW-1185">Reference proteome</keyword>
<evidence type="ECO:0000256" key="2">
    <source>
        <dbReference type="ARBA" id="ARBA00023002"/>
    </source>
</evidence>
<dbReference type="Gene3D" id="3.40.50.720">
    <property type="entry name" value="NAD(P)-binding Rossmann-like Domain"/>
    <property type="match status" value="1"/>
</dbReference>
<dbReference type="AlphaFoldDB" id="A0AAN7BJK8"/>
<evidence type="ECO:0000313" key="3">
    <source>
        <dbReference type="EMBL" id="KAK4224470.1"/>
    </source>
</evidence>
<protein>
    <submittedName>
        <fullName evidence="3">Uncharacterized protein</fullName>
    </submittedName>
</protein>